<keyword evidence="3" id="KW-1185">Reference proteome</keyword>
<name>A0A3Q3BNZ9_KRYMA</name>
<feature type="domain" description="Reverse transcriptase" evidence="1">
    <location>
        <begin position="498"/>
        <end position="770"/>
    </location>
</feature>
<dbReference type="CDD" id="cd01650">
    <property type="entry name" value="RT_nLTR_like"/>
    <property type="match status" value="1"/>
</dbReference>
<dbReference type="InterPro" id="IPR043502">
    <property type="entry name" value="DNA/RNA_pol_sf"/>
</dbReference>
<proteinExistence type="predicted"/>
<reference evidence="2" key="1">
    <citation type="submission" date="2025-08" db="UniProtKB">
        <authorList>
            <consortium name="Ensembl"/>
        </authorList>
    </citation>
    <scope>IDENTIFICATION</scope>
</reference>
<accession>A0A3Q3BNZ9</accession>
<dbReference type="GO" id="GO:0004379">
    <property type="term" value="F:glycylpeptide N-tetradecanoyltransferase activity"/>
    <property type="evidence" value="ECO:0007669"/>
    <property type="project" value="InterPro"/>
</dbReference>
<dbReference type="InterPro" id="IPR022678">
    <property type="entry name" value="NMT_CS"/>
</dbReference>
<dbReference type="Proteomes" id="UP000264800">
    <property type="component" value="Unplaced"/>
</dbReference>
<dbReference type="CDD" id="cd09076">
    <property type="entry name" value="L1-EN"/>
    <property type="match status" value="1"/>
</dbReference>
<reference evidence="2" key="2">
    <citation type="submission" date="2025-09" db="UniProtKB">
        <authorList>
            <consortium name="Ensembl"/>
        </authorList>
    </citation>
    <scope>IDENTIFICATION</scope>
</reference>
<dbReference type="PANTHER" id="PTHR31635">
    <property type="entry name" value="REVERSE TRANSCRIPTASE DOMAIN-CONTAINING PROTEIN-RELATED"/>
    <property type="match status" value="1"/>
</dbReference>
<dbReference type="InterPro" id="IPR005135">
    <property type="entry name" value="Endo/exonuclease/phosphatase"/>
</dbReference>
<dbReference type="SUPFAM" id="SSF56672">
    <property type="entry name" value="DNA/RNA polymerases"/>
    <property type="match status" value="1"/>
</dbReference>
<dbReference type="InterPro" id="IPR000477">
    <property type="entry name" value="RT_dom"/>
</dbReference>
<dbReference type="OMA" id="CIEANEN"/>
<dbReference type="Gene3D" id="3.60.10.10">
    <property type="entry name" value="Endonuclease/exonuclease/phosphatase"/>
    <property type="match status" value="1"/>
</dbReference>
<dbReference type="AlphaFoldDB" id="A0A3Q3BNZ9"/>
<dbReference type="PANTHER" id="PTHR31635:SF196">
    <property type="entry name" value="REVERSE TRANSCRIPTASE DOMAIN-CONTAINING PROTEIN-RELATED"/>
    <property type="match status" value="1"/>
</dbReference>
<dbReference type="STRING" id="37003.ENSKMAP00000027669"/>
<organism evidence="2 3">
    <name type="scientific">Kryptolebias marmoratus</name>
    <name type="common">Mangrove killifish</name>
    <name type="synonym">Rivulus marmoratus</name>
    <dbReference type="NCBI Taxonomy" id="37003"/>
    <lineage>
        <taxon>Eukaryota</taxon>
        <taxon>Metazoa</taxon>
        <taxon>Chordata</taxon>
        <taxon>Craniata</taxon>
        <taxon>Vertebrata</taxon>
        <taxon>Euteleostomi</taxon>
        <taxon>Actinopterygii</taxon>
        <taxon>Neopterygii</taxon>
        <taxon>Teleostei</taxon>
        <taxon>Neoteleostei</taxon>
        <taxon>Acanthomorphata</taxon>
        <taxon>Ovalentaria</taxon>
        <taxon>Atherinomorphae</taxon>
        <taxon>Cyprinodontiformes</taxon>
        <taxon>Rivulidae</taxon>
        <taxon>Kryptolebias</taxon>
    </lineage>
</organism>
<evidence type="ECO:0000313" key="3">
    <source>
        <dbReference type="Proteomes" id="UP000264800"/>
    </source>
</evidence>
<dbReference type="PROSITE" id="PS00976">
    <property type="entry name" value="NMT_2"/>
    <property type="match status" value="1"/>
</dbReference>
<sequence length="1264" mass="147377">MSISPLKLVTFNVKGLNSPIKRKRVYTYLKKLKPDIVYLQETHLSDREHKKLKREWVGQVFFSSFSSKSRGTTILIHKNVPFTATKTISDPSGRYIMVQGQMYSESWTFMNIYAPNYDDSLFIQDVFLQISQAQGFLVVGGDFNFCLDTVLDRSSDRPCPLSKSAKTTTSFMEDLQLTDAWRWMHPQDREYSFYSHPHNTYTRIDNFLISSQILHRVMGSEYLPRLLSDHSPLVMSASIPDKVEGKYRWRLNLTLLKQPEFCTFIREQINFFILTNKPSAPSIFIFWDTLKAFLRGQIISYTKGIKKKYNLELNTLERQISDLEKIYQISPTKDMYRDLVNLKLKYNNMNTYQAERAIIRSKQQFYEFGEKTQKVLAWQLKTEENKRTINAIENPQKTITYNPGEINEAFKKYYSDLYTSQSQGDLDEIESFLSLINLPCLSEEGRDNLDKPFLRSELLDVIKSLPGNKSPGEDGFPSEFYKEFQDLLVPLLMDVLEQGRREGSFPDSFAQAVITVIYKKGKDPLKCSSYRPISLLNTDYKLVTKMIAKRLERFLPLLINPDQTGFILNRFSTDNLRRLLNIIHIANKKKIPSVAVSLDAEKAFDMVEWKYLFSVLKKFGFGDGFLNLIQSLYNSPQARVVTNGIISDSFRLFRGNRQGDPVSPALFVLAIEPLGEAIRINSSISGFEIGTDVHKISLFADDIILFLTNPERSLYHLQDLLDKYSSFSGYKVNLEKSEVLPISVSDHNKVKNMSNFKWSPEGFKYLGVFVDGHLKNLFKLNLASLLQKVSEDLGKWMDLPLTLFGRINVIKMNILPRFLYMFQSLPIHIPNVFFSSLKKSIRKFIWHGKPPRLSLDKLSLQYEDGGLKLPNFQLYYYAAQFRFLAQMFDLQTPPAWLKIETIEIQEKMPMDFLYKWDNKTIKNETDNPLIIQTVRIWYKIRKMFRLEGFLSPKTPLWGNRLLPKIFQSGNFRSWQEKGICRLEHCYEKKVFMSLQQLKEKFDLTNKDFLSYLQLRDFIRANQKGSWKLPSMSPVEEMCHASRPLYKIISRVYTALMSTLAINGMDSSRIKWEKDLGMSIERQLWNSLCREGLTSTLNARFRLVQFNFLHQLYVTPQKLHKYNSNISPLCFRCGMEEGTFLHATWHCSKLQGFWKGVCKMLSDIHAIMIPIDPEICLLGNFTNSNLKTVYDKKLTEILLAIAKKCITTKWKSDSPLSIKMWLSEINSCVTLEKLTYWMQNRSKTFYKIWQPFLSYMQNLPAHWIE</sequence>
<evidence type="ECO:0000313" key="2">
    <source>
        <dbReference type="Ensembl" id="ENSKMAP00000027669.1"/>
    </source>
</evidence>
<dbReference type="Ensembl" id="ENSKMAT00000028015.1">
    <property type="protein sequence ID" value="ENSKMAP00000027669.1"/>
    <property type="gene ID" value="ENSKMAG00000020455.1"/>
</dbReference>
<dbReference type="GeneTree" id="ENSGT00940000165023"/>
<dbReference type="Pfam" id="PF03372">
    <property type="entry name" value="Exo_endo_phos"/>
    <property type="match status" value="1"/>
</dbReference>
<dbReference type="InterPro" id="IPR036691">
    <property type="entry name" value="Endo/exonu/phosph_ase_sf"/>
</dbReference>
<protein>
    <recommendedName>
        <fullName evidence="1">Reverse transcriptase domain-containing protein</fullName>
    </recommendedName>
</protein>
<dbReference type="Pfam" id="PF00078">
    <property type="entry name" value="RVT_1"/>
    <property type="match status" value="1"/>
</dbReference>
<dbReference type="SUPFAM" id="SSF56219">
    <property type="entry name" value="DNase I-like"/>
    <property type="match status" value="1"/>
</dbReference>
<evidence type="ECO:0000259" key="1">
    <source>
        <dbReference type="PROSITE" id="PS50878"/>
    </source>
</evidence>
<dbReference type="PROSITE" id="PS50878">
    <property type="entry name" value="RT_POL"/>
    <property type="match status" value="1"/>
</dbReference>